<protein>
    <submittedName>
        <fullName evidence="4">Uncharacterized protein YhaN</fullName>
    </submittedName>
</protein>
<dbReference type="Proteomes" id="UP000295705">
    <property type="component" value="Unassembled WGS sequence"/>
</dbReference>
<name>A0A4R6V582_9PSEU</name>
<gene>
    <name evidence="4" type="ORF">EV188_10680</name>
</gene>
<evidence type="ECO:0000256" key="2">
    <source>
        <dbReference type="SAM" id="MobiDB-lite"/>
    </source>
</evidence>
<accession>A0A4R6V582</accession>
<evidence type="ECO:0000313" key="4">
    <source>
        <dbReference type="EMBL" id="TDQ53935.1"/>
    </source>
</evidence>
<dbReference type="RefSeq" id="WP_166659996.1">
    <property type="nucleotide sequence ID" value="NZ_SNYO01000006.1"/>
</dbReference>
<sequence>MRLHRIRLRDFRGVHDREVTLAERGVTVLQGDNEVGKTSTVAALDLLFDAADSSRRLEIRQAQPAGVDAGPEVEAEVSTGPYRFVYRKRWLRRPRTELTVIAPAAEQLTGADAHARVSAILDETMDRVLWRGLRVEQHTAVGQADLGGQDALTRALDRAASGGTGGTAPRPDPSVDDGLVERAVEELRRYRTPSGRATGELRTAEVRLAAAETEYERCRAALEAVERDVAARDRLDADAAAVRTRRRAHAAEVAELEDRWAGLQSRLREVETARGRAVLARERADAARERREARDALVGAVDADAAVVTQATEALAAHADEHAAARDEREARRTADAAAREASTAARQQADEAARAVSAARDRAELADLAERLRRVEDATAGLQRAERVLAATTVDADDLADLEDLARDLMRAEAARDAAAARVELTAPEALTVEVDGETVMLAPGETRTLPVAGSRAVSLPGVLEVRVRPGLDEAGRDDAVRERARELAERCEDLGVADLEAARAARRGADDAARRAEEHRAALARELAGHGDAAALRAAHDAVRERLGETGPADLFSLAEPAPQADVSALRRASDAAREAGDAAARRADETAAACRAAEDAVRDADTRAAVLTERAADARHAHARRAEELRAAREAEADADLAAAEDERLVQAREAEREHESLAAALADDDPDTVEVRVVNARAVDERLAGEATRLEREHAETTGRLQAAGLEGWHDQHAAAATELESAVRDHDAVARRAAAAQRLHDTLARHRERVRRSYVAPFRAQVERLARIVFGSSLSLEIDEDLRITHRTLDGTTVAFAALSSGAQEQLGLCARLACAALVDPSDGVPVVIDDALGHTDPERLSRLGAVFTAATAADGAAQVIVLTCTPERYHGIGAATVVPLAPSRRPGERERDREAPPAGVDDTPARAPGTVVDLPRAPRAG</sequence>
<feature type="region of interest" description="Disordered" evidence="2">
    <location>
        <begin position="890"/>
        <end position="931"/>
    </location>
</feature>
<dbReference type="PANTHER" id="PTHR41259">
    <property type="entry name" value="DOUBLE-STRAND BREAK REPAIR RAD50 ATPASE, PUTATIVE-RELATED"/>
    <property type="match status" value="1"/>
</dbReference>
<evidence type="ECO:0000259" key="3">
    <source>
        <dbReference type="Pfam" id="PF13514"/>
    </source>
</evidence>
<dbReference type="Pfam" id="PF13514">
    <property type="entry name" value="AAA_27"/>
    <property type="match status" value="1"/>
</dbReference>
<keyword evidence="1" id="KW-0175">Coiled coil</keyword>
<proteinExistence type="predicted"/>
<comment type="caution">
    <text evidence="4">The sequence shown here is derived from an EMBL/GenBank/DDBJ whole genome shotgun (WGS) entry which is preliminary data.</text>
</comment>
<feature type="coiled-coil region" evidence="1">
    <location>
        <begin position="359"/>
        <end position="423"/>
    </location>
</feature>
<dbReference type="SUPFAM" id="SSF52540">
    <property type="entry name" value="P-loop containing nucleoside triphosphate hydrolases"/>
    <property type="match status" value="1"/>
</dbReference>
<evidence type="ECO:0000256" key="1">
    <source>
        <dbReference type="SAM" id="Coils"/>
    </source>
</evidence>
<evidence type="ECO:0000313" key="5">
    <source>
        <dbReference type="Proteomes" id="UP000295705"/>
    </source>
</evidence>
<dbReference type="PANTHER" id="PTHR41259:SF1">
    <property type="entry name" value="DOUBLE-STRAND BREAK REPAIR RAD50 ATPASE, PUTATIVE-RELATED"/>
    <property type="match status" value="1"/>
</dbReference>
<feature type="compositionally biased region" description="Basic and acidic residues" evidence="2">
    <location>
        <begin position="895"/>
        <end position="905"/>
    </location>
</feature>
<dbReference type="InterPro" id="IPR027417">
    <property type="entry name" value="P-loop_NTPase"/>
</dbReference>
<dbReference type="AlphaFoldDB" id="A0A4R6V582"/>
<organism evidence="4 5">
    <name type="scientific">Actinomycetospora succinea</name>
    <dbReference type="NCBI Taxonomy" id="663603"/>
    <lineage>
        <taxon>Bacteria</taxon>
        <taxon>Bacillati</taxon>
        <taxon>Actinomycetota</taxon>
        <taxon>Actinomycetes</taxon>
        <taxon>Pseudonocardiales</taxon>
        <taxon>Pseudonocardiaceae</taxon>
        <taxon>Actinomycetospora</taxon>
    </lineage>
</organism>
<dbReference type="Gene3D" id="3.40.50.300">
    <property type="entry name" value="P-loop containing nucleotide triphosphate hydrolases"/>
    <property type="match status" value="2"/>
</dbReference>
<dbReference type="InterPro" id="IPR038734">
    <property type="entry name" value="YhaN_AAA"/>
</dbReference>
<dbReference type="EMBL" id="SNYO01000006">
    <property type="protein sequence ID" value="TDQ53935.1"/>
    <property type="molecule type" value="Genomic_DNA"/>
</dbReference>
<feature type="region of interest" description="Disordered" evidence="2">
    <location>
        <begin position="319"/>
        <end position="349"/>
    </location>
</feature>
<reference evidence="4 5" key="1">
    <citation type="submission" date="2019-03" db="EMBL/GenBank/DDBJ databases">
        <title>Genomic Encyclopedia of Type Strains, Phase IV (KMG-IV): sequencing the most valuable type-strain genomes for metagenomic binning, comparative biology and taxonomic classification.</title>
        <authorList>
            <person name="Goeker M."/>
        </authorList>
    </citation>
    <scope>NUCLEOTIDE SEQUENCE [LARGE SCALE GENOMIC DNA]</scope>
    <source>
        <strain evidence="4 5">DSM 45775</strain>
    </source>
</reference>
<keyword evidence="5" id="KW-1185">Reference proteome</keyword>
<feature type="compositionally biased region" description="Basic and acidic residues" evidence="2">
    <location>
        <begin position="319"/>
        <end position="339"/>
    </location>
</feature>
<feature type="coiled-coil region" evidence="1">
    <location>
        <begin position="201"/>
        <end position="296"/>
    </location>
</feature>
<feature type="domain" description="YhaN AAA" evidence="3">
    <location>
        <begin position="1"/>
        <end position="65"/>
    </location>
</feature>